<comment type="caution">
    <text evidence="2">The sequence shown here is derived from an EMBL/GenBank/DDBJ whole genome shotgun (WGS) entry which is preliminary data.</text>
</comment>
<proteinExistence type="predicted"/>
<protein>
    <submittedName>
        <fullName evidence="2">Uncharacterized protein</fullName>
    </submittedName>
</protein>
<feature type="transmembrane region" description="Helical" evidence="1">
    <location>
        <begin position="69"/>
        <end position="87"/>
    </location>
</feature>
<organism evidence="2 3">
    <name type="scientific">Umezawaea endophytica</name>
    <dbReference type="NCBI Taxonomy" id="1654476"/>
    <lineage>
        <taxon>Bacteria</taxon>
        <taxon>Bacillati</taxon>
        <taxon>Actinomycetota</taxon>
        <taxon>Actinomycetes</taxon>
        <taxon>Pseudonocardiales</taxon>
        <taxon>Pseudonocardiaceae</taxon>
        <taxon>Umezawaea</taxon>
    </lineage>
</organism>
<dbReference type="Proteomes" id="UP001141259">
    <property type="component" value="Unassembled WGS sequence"/>
</dbReference>
<gene>
    <name evidence="2" type="ORF">NZH93_43135</name>
</gene>
<dbReference type="AlphaFoldDB" id="A0A9X3AIX6"/>
<dbReference type="EMBL" id="JANYMP010000035">
    <property type="protein sequence ID" value="MCS7483677.1"/>
    <property type="molecule type" value="Genomic_DNA"/>
</dbReference>
<keyword evidence="1" id="KW-1133">Transmembrane helix</keyword>
<evidence type="ECO:0000313" key="2">
    <source>
        <dbReference type="EMBL" id="MCS7483677.1"/>
    </source>
</evidence>
<reference evidence="2" key="1">
    <citation type="submission" date="2022-08" db="EMBL/GenBank/DDBJ databases">
        <authorList>
            <person name="Tistechok S."/>
            <person name="Samborskyy M."/>
            <person name="Roman I."/>
        </authorList>
    </citation>
    <scope>NUCLEOTIDE SEQUENCE</scope>
    <source>
        <strain evidence="2">DSM 103496</strain>
    </source>
</reference>
<keyword evidence="1" id="KW-0472">Membrane</keyword>
<keyword evidence="3" id="KW-1185">Reference proteome</keyword>
<evidence type="ECO:0000313" key="3">
    <source>
        <dbReference type="Proteomes" id="UP001141259"/>
    </source>
</evidence>
<dbReference type="RefSeq" id="WP_259629126.1">
    <property type="nucleotide sequence ID" value="NZ_JANYMP010000035.1"/>
</dbReference>
<keyword evidence="1" id="KW-0812">Transmembrane</keyword>
<sequence length="89" mass="9845">MLITAFRALSGEEGFLRTVRQILSYPVRALLGRQRKARHGDADSEFELFIVDVGFGLLISWALQGFWQTLLTAFCAVALALIGVVVSDM</sequence>
<accession>A0A9X3AIX6</accession>
<evidence type="ECO:0000256" key="1">
    <source>
        <dbReference type="SAM" id="Phobius"/>
    </source>
</evidence>
<name>A0A9X3AIX6_9PSEU</name>